<evidence type="ECO:0000256" key="7">
    <source>
        <dbReference type="SAM" id="Phobius"/>
    </source>
</evidence>
<dbReference type="Gene3D" id="1.10.287.110">
    <property type="entry name" value="DnaJ domain"/>
    <property type="match status" value="1"/>
</dbReference>
<dbReference type="OrthoDB" id="20267at2759"/>
<dbReference type="PROSITE" id="PS50076">
    <property type="entry name" value="DNAJ_2"/>
    <property type="match status" value="1"/>
</dbReference>
<dbReference type="GO" id="GO:0005789">
    <property type="term" value="C:endoplasmic reticulum membrane"/>
    <property type="evidence" value="ECO:0007669"/>
    <property type="project" value="TreeGrafter"/>
</dbReference>
<feature type="region of interest" description="Disordered" evidence="6">
    <location>
        <begin position="190"/>
        <end position="214"/>
    </location>
</feature>
<keyword evidence="4 7" id="KW-0472">Membrane</keyword>
<accession>L8H9R3</accession>
<feature type="signal peptide" evidence="8">
    <location>
        <begin position="1"/>
        <end position="26"/>
    </location>
</feature>
<dbReference type="VEuPathDB" id="AmoebaDB:ACA1_251300"/>
<gene>
    <name evidence="10" type="ORF">ACA1_251300</name>
</gene>
<dbReference type="GeneID" id="14923187"/>
<evidence type="ECO:0000313" key="10">
    <source>
        <dbReference type="EMBL" id="ELR22259.1"/>
    </source>
</evidence>
<evidence type="ECO:0000256" key="5">
    <source>
        <dbReference type="ARBA" id="ARBA00023186"/>
    </source>
</evidence>
<evidence type="ECO:0000256" key="6">
    <source>
        <dbReference type="SAM" id="MobiDB-lite"/>
    </source>
</evidence>
<dbReference type="RefSeq" id="XP_004367515.1">
    <property type="nucleotide sequence ID" value="XM_004367458.1"/>
</dbReference>
<dbReference type="SUPFAM" id="SSF46565">
    <property type="entry name" value="Chaperone J-domain"/>
    <property type="match status" value="1"/>
</dbReference>
<dbReference type="PRINTS" id="PR00625">
    <property type="entry name" value="JDOMAIN"/>
</dbReference>
<dbReference type="Proteomes" id="UP000011083">
    <property type="component" value="Unassembled WGS sequence"/>
</dbReference>
<dbReference type="InterPro" id="IPR018253">
    <property type="entry name" value="DnaJ_domain_CS"/>
</dbReference>
<reference evidence="10 11" key="1">
    <citation type="journal article" date="2013" name="Genome Biol.">
        <title>Genome of Acanthamoeba castellanii highlights extensive lateral gene transfer and early evolution of tyrosine kinase signaling.</title>
        <authorList>
            <person name="Clarke M."/>
            <person name="Lohan A.J."/>
            <person name="Liu B."/>
            <person name="Lagkouvardos I."/>
            <person name="Roy S."/>
            <person name="Zafar N."/>
            <person name="Bertelli C."/>
            <person name="Schilde C."/>
            <person name="Kianianmomeni A."/>
            <person name="Burglin T.R."/>
            <person name="Frech C."/>
            <person name="Turcotte B."/>
            <person name="Kopec K.O."/>
            <person name="Synnott J.M."/>
            <person name="Choo C."/>
            <person name="Paponov I."/>
            <person name="Finkler A."/>
            <person name="Soon Heng Tan C."/>
            <person name="Hutchins A.P."/>
            <person name="Weinmeier T."/>
            <person name="Rattei T."/>
            <person name="Chu J.S."/>
            <person name="Gimenez G."/>
            <person name="Irimia M."/>
            <person name="Rigden D.J."/>
            <person name="Fitzpatrick D.A."/>
            <person name="Lorenzo-Morales J."/>
            <person name="Bateman A."/>
            <person name="Chiu C.H."/>
            <person name="Tang P."/>
            <person name="Hegemann P."/>
            <person name="Fromm H."/>
            <person name="Raoult D."/>
            <person name="Greub G."/>
            <person name="Miranda-Saavedra D."/>
            <person name="Chen N."/>
            <person name="Nash P."/>
            <person name="Ginger M.L."/>
            <person name="Horn M."/>
            <person name="Schaap P."/>
            <person name="Caler L."/>
            <person name="Loftus B."/>
        </authorList>
    </citation>
    <scope>NUCLEOTIDE SEQUENCE [LARGE SCALE GENOMIC DNA]</scope>
    <source>
        <strain evidence="10 11">Neff</strain>
    </source>
</reference>
<dbReference type="PANTHER" id="PTHR44176">
    <property type="entry name" value="DNAJ HOMOLOG SUBFAMILY C MEMBER 25"/>
    <property type="match status" value="1"/>
</dbReference>
<feature type="chain" id="PRO_5003990541" evidence="8">
    <location>
        <begin position="27"/>
        <end position="308"/>
    </location>
</feature>
<organism evidence="10 11">
    <name type="scientific">Acanthamoeba castellanii (strain ATCC 30010 / Neff)</name>
    <dbReference type="NCBI Taxonomy" id="1257118"/>
    <lineage>
        <taxon>Eukaryota</taxon>
        <taxon>Amoebozoa</taxon>
        <taxon>Discosea</taxon>
        <taxon>Longamoebia</taxon>
        <taxon>Centramoebida</taxon>
        <taxon>Acanthamoebidae</taxon>
        <taxon>Acanthamoeba</taxon>
    </lineage>
</organism>
<dbReference type="OMA" id="EEDCYAL"/>
<dbReference type="STRING" id="1257118.L8H9R3"/>
<evidence type="ECO:0000259" key="9">
    <source>
        <dbReference type="PROSITE" id="PS50076"/>
    </source>
</evidence>
<evidence type="ECO:0000256" key="4">
    <source>
        <dbReference type="ARBA" id="ARBA00023136"/>
    </source>
</evidence>
<keyword evidence="2 7" id="KW-0812">Transmembrane</keyword>
<evidence type="ECO:0000256" key="2">
    <source>
        <dbReference type="ARBA" id="ARBA00022692"/>
    </source>
</evidence>
<feature type="transmembrane region" description="Helical" evidence="7">
    <location>
        <begin position="141"/>
        <end position="159"/>
    </location>
</feature>
<dbReference type="Pfam" id="PF00226">
    <property type="entry name" value="DnaJ"/>
    <property type="match status" value="1"/>
</dbReference>
<keyword evidence="11" id="KW-1185">Reference proteome</keyword>
<dbReference type="PANTHER" id="PTHR44176:SF1">
    <property type="entry name" value="DNAJ HOMOLOG SUBFAMILY C MEMBER 25"/>
    <property type="match status" value="1"/>
</dbReference>
<dbReference type="PROSITE" id="PS00636">
    <property type="entry name" value="DNAJ_1"/>
    <property type="match status" value="1"/>
</dbReference>
<evidence type="ECO:0000313" key="11">
    <source>
        <dbReference type="Proteomes" id="UP000011083"/>
    </source>
</evidence>
<name>L8H9R3_ACACF</name>
<dbReference type="SMART" id="SM00271">
    <property type="entry name" value="DnaJ"/>
    <property type="match status" value="1"/>
</dbReference>
<dbReference type="CDD" id="cd06257">
    <property type="entry name" value="DnaJ"/>
    <property type="match status" value="1"/>
</dbReference>
<dbReference type="InterPro" id="IPR001623">
    <property type="entry name" value="DnaJ_domain"/>
</dbReference>
<dbReference type="InterPro" id="IPR036869">
    <property type="entry name" value="J_dom_sf"/>
</dbReference>
<dbReference type="EMBL" id="KB007885">
    <property type="protein sequence ID" value="ELR22259.1"/>
    <property type="molecule type" value="Genomic_DNA"/>
</dbReference>
<feature type="domain" description="J" evidence="9">
    <location>
        <begin position="50"/>
        <end position="116"/>
    </location>
</feature>
<evidence type="ECO:0000256" key="1">
    <source>
        <dbReference type="ARBA" id="ARBA00004141"/>
    </source>
</evidence>
<sequence length="308" mass="35727">MKMRAAGGLALVLLALVAAWAPSASAFSREEYGSSSDFYQLVEDVVAGRDYYAFLEITPEQASEPAELKKAFRALTRRWHPDKNPSAEAAERFRQVVFAYDILSNPAKKEHYDTLRTKGIPWHEKYYGRYAHRYGAPEHDIRWVIFWLITTVTALHYAYRRHRYQLILSKVKQTPTYRHRQAQLRAASAAASASSSAKKRKKAAKQEAQPVAVEPEEEPEVKLMGIRPPGWRDLVVVRLVMLPYTLGWLLFCLARWAVWYKLLGHAPPPVDMREVMRERLGLTPAEFEEWEREMKEKQEKAAKYSRRY</sequence>
<evidence type="ECO:0000256" key="8">
    <source>
        <dbReference type="SAM" id="SignalP"/>
    </source>
</evidence>
<dbReference type="KEGG" id="acan:ACA1_251300"/>
<keyword evidence="5" id="KW-0143">Chaperone</keyword>
<comment type="subcellular location">
    <subcellularLocation>
        <location evidence="1">Membrane</location>
        <topology evidence="1">Multi-pass membrane protein</topology>
    </subcellularLocation>
</comment>
<dbReference type="AlphaFoldDB" id="L8H9R3"/>
<feature type="transmembrane region" description="Helical" evidence="7">
    <location>
        <begin position="235"/>
        <end position="258"/>
    </location>
</feature>
<evidence type="ECO:0000256" key="3">
    <source>
        <dbReference type="ARBA" id="ARBA00022989"/>
    </source>
</evidence>
<protein>
    <submittedName>
        <fullName evidence="10">DnaJ domain containing protein</fullName>
    </submittedName>
</protein>
<keyword evidence="8" id="KW-0732">Signal</keyword>
<keyword evidence="3 7" id="KW-1133">Transmembrane helix</keyword>
<dbReference type="GO" id="GO:0006457">
    <property type="term" value="P:protein folding"/>
    <property type="evidence" value="ECO:0007669"/>
    <property type="project" value="InterPro"/>
</dbReference>
<proteinExistence type="predicted"/>
<dbReference type="InterPro" id="IPR044632">
    <property type="entry name" value="DNAJC25-like"/>
</dbReference>